<sequence>MQTNGFTVANYIPGPLEWYKMSGVKNRLYCGLLAERQNAQSTLAKIGLNLAALLAPILPHLVTEFFMHHPSIKDAAVALSMRLKSSTESKFRLN</sequence>
<dbReference type="GO" id="GO:0004812">
    <property type="term" value="F:aminoacyl-tRNA ligase activity"/>
    <property type="evidence" value="ECO:0007669"/>
    <property type="project" value="UniProtKB-KW"/>
</dbReference>
<dbReference type="WBParaSite" id="maker-PairedContig_650-snap-gene-1.20-mRNA-1">
    <property type="protein sequence ID" value="maker-PairedContig_650-snap-gene-1.20-mRNA-1"/>
    <property type="gene ID" value="maker-PairedContig_650-snap-gene-1.20"/>
</dbReference>
<dbReference type="GO" id="GO:0006418">
    <property type="term" value="P:tRNA aminoacylation for protein translation"/>
    <property type="evidence" value="ECO:0007669"/>
    <property type="project" value="InterPro"/>
</dbReference>
<evidence type="ECO:0008006" key="2">
    <source>
        <dbReference type="Google" id="ProtNLM"/>
    </source>
</evidence>
<organism evidence="1">
    <name type="scientific">Wuchereria bancrofti</name>
    <dbReference type="NCBI Taxonomy" id="6293"/>
    <lineage>
        <taxon>Eukaryota</taxon>
        <taxon>Metazoa</taxon>
        <taxon>Ecdysozoa</taxon>
        <taxon>Nematoda</taxon>
        <taxon>Chromadorea</taxon>
        <taxon>Rhabditida</taxon>
        <taxon>Spirurina</taxon>
        <taxon>Spiruromorpha</taxon>
        <taxon>Filarioidea</taxon>
        <taxon>Onchocercidae</taxon>
        <taxon>Wuchereria</taxon>
    </lineage>
</organism>
<proteinExistence type="predicted"/>
<accession>A0A1I8EXX7</accession>
<name>A0A1I8EXX7_WUCBA</name>
<dbReference type="AlphaFoldDB" id="A0A1I8EXX7"/>
<dbReference type="Gene3D" id="1.10.730.20">
    <property type="match status" value="1"/>
</dbReference>
<dbReference type="SUPFAM" id="SSF47323">
    <property type="entry name" value="Anticodon-binding domain of a subclass of class I aminoacyl-tRNA synthetases"/>
    <property type="match status" value="1"/>
</dbReference>
<dbReference type="STRING" id="6293.A0A1I8EXX7"/>
<dbReference type="InterPro" id="IPR009080">
    <property type="entry name" value="tRNAsynth_Ia_anticodon-bd"/>
</dbReference>
<dbReference type="GO" id="GO:0005524">
    <property type="term" value="F:ATP binding"/>
    <property type="evidence" value="ECO:0007669"/>
    <property type="project" value="UniProtKB-KW"/>
</dbReference>
<evidence type="ECO:0000313" key="1">
    <source>
        <dbReference type="WBParaSite" id="maker-PairedContig_650-snap-gene-1.20-mRNA-1"/>
    </source>
</evidence>
<reference evidence="1" key="1">
    <citation type="submission" date="2016-11" db="UniProtKB">
        <authorList>
            <consortium name="WormBaseParasite"/>
        </authorList>
    </citation>
    <scope>IDENTIFICATION</scope>
    <source>
        <strain evidence="1">pt0022</strain>
    </source>
</reference>
<protein>
    <recommendedName>
        <fullName evidence="2">Methionyl/Valyl/Leucyl/Isoleucyl-tRNA synthetase anticodon-binding domain-containing protein</fullName>
    </recommendedName>
</protein>